<feature type="transmembrane region" description="Helical" evidence="8">
    <location>
        <begin position="312"/>
        <end position="339"/>
    </location>
</feature>
<dbReference type="PANTHER" id="PTHR21716">
    <property type="entry name" value="TRANSMEMBRANE PROTEIN"/>
    <property type="match status" value="1"/>
</dbReference>
<dbReference type="RefSeq" id="WP_344088139.1">
    <property type="nucleotide sequence ID" value="NZ_BAAALS010000045.1"/>
</dbReference>
<comment type="similarity">
    <text evidence="2">Belongs to the autoinducer-2 exporter (AI-2E) (TC 2.A.86) family.</text>
</comment>
<feature type="transmembrane region" description="Helical" evidence="8">
    <location>
        <begin position="45"/>
        <end position="63"/>
    </location>
</feature>
<sequence>MSEPVETPPPAPAGLRLTYRHAVVATLGVLTVLVAGYAVYTVRSVLVLVLIALFIAVSLDPPVRWLTAHGMRRGLAVALIFTITLGATVGLIAAMGPPLVQQGTNLVDDFPQYVAELSERSKAYKDISDRYGITDQLTNFAATVPAKVGAGLLGFIKGFFGAIFTGLLVAVLAIYFLADLPRLRRGLARLFPVDYRPKVRYATDVVVDKVGAYMIGNLLISLIAGIATFAVLTLAGVPFALPLAFVVAVTDLIPMIGATLGAVITVGVTVIATDIWPHGVVITAFFIVYQQVENYLIAPRVQRSSVDLPALAVLLAGIVGGAVLGLIGALMAIPVAAAVKVLLSPVIHDMDVEDPELTEEAAPT</sequence>
<proteinExistence type="inferred from homology"/>
<keyword evidence="7 8" id="KW-0472">Membrane</keyword>
<feature type="transmembrane region" description="Helical" evidence="8">
    <location>
        <begin position="159"/>
        <end position="178"/>
    </location>
</feature>
<evidence type="ECO:0000256" key="5">
    <source>
        <dbReference type="ARBA" id="ARBA00022692"/>
    </source>
</evidence>
<reference evidence="9 10" key="1">
    <citation type="journal article" date="2019" name="Int. J. Syst. Evol. Microbiol.">
        <title>The Global Catalogue of Microorganisms (GCM) 10K type strain sequencing project: providing services to taxonomists for standard genome sequencing and annotation.</title>
        <authorList>
            <consortium name="The Broad Institute Genomics Platform"/>
            <consortium name="The Broad Institute Genome Sequencing Center for Infectious Disease"/>
            <person name="Wu L."/>
            <person name="Ma J."/>
        </authorList>
    </citation>
    <scope>NUCLEOTIDE SEQUENCE [LARGE SCALE GENOMIC DNA]</scope>
    <source>
        <strain evidence="9 10">JCM 13249</strain>
    </source>
</reference>
<keyword evidence="4" id="KW-1003">Cell membrane</keyword>
<feature type="transmembrane region" description="Helical" evidence="8">
    <location>
        <begin position="75"/>
        <end position="96"/>
    </location>
</feature>
<keyword evidence="10" id="KW-1185">Reference proteome</keyword>
<evidence type="ECO:0000256" key="1">
    <source>
        <dbReference type="ARBA" id="ARBA00004651"/>
    </source>
</evidence>
<feature type="transmembrane region" description="Helical" evidence="8">
    <location>
        <begin position="218"/>
        <end position="237"/>
    </location>
</feature>
<evidence type="ECO:0000256" key="6">
    <source>
        <dbReference type="ARBA" id="ARBA00022989"/>
    </source>
</evidence>
<feature type="transmembrane region" description="Helical" evidence="8">
    <location>
        <begin position="275"/>
        <end position="292"/>
    </location>
</feature>
<evidence type="ECO:0000256" key="3">
    <source>
        <dbReference type="ARBA" id="ARBA00022448"/>
    </source>
</evidence>
<evidence type="ECO:0000313" key="9">
    <source>
        <dbReference type="EMBL" id="GAA1775908.1"/>
    </source>
</evidence>
<evidence type="ECO:0000256" key="8">
    <source>
        <dbReference type="SAM" id="Phobius"/>
    </source>
</evidence>
<protein>
    <submittedName>
        <fullName evidence="9">AI-2E family transporter</fullName>
    </submittedName>
</protein>
<feature type="transmembrane region" description="Helical" evidence="8">
    <location>
        <begin position="243"/>
        <end position="268"/>
    </location>
</feature>
<name>A0ABN2L5E8_9ACTN</name>
<evidence type="ECO:0000256" key="4">
    <source>
        <dbReference type="ARBA" id="ARBA00022475"/>
    </source>
</evidence>
<dbReference type="Pfam" id="PF01594">
    <property type="entry name" value="AI-2E_transport"/>
    <property type="match status" value="1"/>
</dbReference>
<accession>A0ABN2L5E8</accession>
<evidence type="ECO:0000256" key="7">
    <source>
        <dbReference type="ARBA" id="ARBA00023136"/>
    </source>
</evidence>
<comment type="subcellular location">
    <subcellularLocation>
        <location evidence="1">Cell membrane</location>
        <topology evidence="1">Multi-pass membrane protein</topology>
    </subcellularLocation>
</comment>
<feature type="transmembrane region" description="Helical" evidence="8">
    <location>
        <begin position="21"/>
        <end position="39"/>
    </location>
</feature>
<evidence type="ECO:0000313" key="10">
    <source>
        <dbReference type="Proteomes" id="UP001500655"/>
    </source>
</evidence>
<dbReference type="Proteomes" id="UP001500655">
    <property type="component" value="Unassembled WGS sequence"/>
</dbReference>
<dbReference type="PANTHER" id="PTHR21716:SF53">
    <property type="entry name" value="PERMEASE PERM-RELATED"/>
    <property type="match status" value="1"/>
</dbReference>
<dbReference type="InterPro" id="IPR002549">
    <property type="entry name" value="AI-2E-like"/>
</dbReference>
<keyword evidence="6 8" id="KW-1133">Transmembrane helix</keyword>
<gene>
    <name evidence="9" type="ORF">GCM10009681_54220</name>
</gene>
<organism evidence="9 10">
    <name type="scientific">Luedemannella helvata</name>
    <dbReference type="NCBI Taxonomy" id="349315"/>
    <lineage>
        <taxon>Bacteria</taxon>
        <taxon>Bacillati</taxon>
        <taxon>Actinomycetota</taxon>
        <taxon>Actinomycetes</taxon>
        <taxon>Micromonosporales</taxon>
        <taxon>Micromonosporaceae</taxon>
        <taxon>Luedemannella</taxon>
    </lineage>
</organism>
<evidence type="ECO:0000256" key="2">
    <source>
        <dbReference type="ARBA" id="ARBA00009773"/>
    </source>
</evidence>
<comment type="caution">
    <text evidence="9">The sequence shown here is derived from an EMBL/GenBank/DDBJ whole genome shotgun (WGS) entry which is preliminary data.</text>
</comment>
<keyword evidence="5 8" id="KW-0812">Transmembrane</keyword>
<dbReference type="EMBL" id="BAAALS010000045">
    <property type="protein sequence ID" value="GAA1775908.1"/>
    <property type="molecule type" value="Genomic_DNA"/>
</dbReference>
<keyword evidence="3" id="KW-0813">Transport</keyword>